<evidence type="ECO:0000256" key="6">
    <source>
        <dbReference type="ARBA" id="ARBA00023012"/>
    </source>
</evidence>
<dbReference type="FunFam" id="3.30.565.10:FF:000006">
    <property type="entry name" value="Sensor histidine kinase WalK"/>
    <property type="match status" value="1"/>
</dbReference>
<dbReference type="AlphaFoldDB" id="A0A7W6C5W0"/>
<dbReference type="Gene3D" id="3.40.50.2300">
    <property type="match status" value="1"/>
</dbReference>
<dbReference type="InterPro" id="IPR036890">
    <property type="entry name" value="HATPase_C_sf"/>
</dbReference>
<dbReference type="GO" id="GO:0005886">
    <property type="term" value="C:plasma membrane"/>
    <property type="evidence" value="ECO:0007669"/>
    <property type="project" value="TreeGrafter"/>
</dbReference>
<accession>A0A7W6C5W0</accession>
<dbReference type="PROSITE" id="PS50110">
    <property type="entry name" value="RESPONSE_REGULATORY"/>
    <property type="match status" value="1"/>
</dbReference>
<dbReference type="PRINTS" id="PR00344">
    <property type="entry name" value="BCTRLSENSOR"/>
</dbReference>
<dbReference type="Gene3D" id="3.30.450.20">
    <property type="entry name" value="PAS domain"/>
    <property type="match status" value="1"/>
</dbReference>
<evidence type="ECO:0000256" key="5">
    <source>
        <dbReference type="ARBA" id="ARBA00022777"/>
    </source>
</evidence>
<evidence type="ECO:0000259" key="10">
    <source>
        <dbReference type="PROSITE" id="PS50109"/>
    </source>
</evidence>
<keyword evidence="14" id="KW-1185">Reference proteome</keyword>
<keyword evidence="4" id="KW-0808">Transferase</keyword>
<evidence type="ECO:0000256" key="2">
    <source>
        <dbReference type="ARBA" id="ARBA00012438"/>
    </source>
</evidence>
<keyword evidence="9" id="KW-1133">Transmembrane helix</keyword>
<dbReference type="RefSeq" id="WP_183616731.1">
    <property type="nucleotide sequence ID" value="NZ_JACIDY010000003.1"/>
</dbReference>
<keyword evidence="6" id="KW-0902">Two-component regulatory system</keyword>
<feature type="domain" description="Response regulatory" evidence="11">
    <location>
        <begin position="604"/>
        <end position="714"/>
    </location>
</feature>
<dbReference type="Pfam" id="PF02518">
    <property type="entry name" value="HATPase_c"/>
    <property type="match status" value="1"/>
</dbReference>
<feature type="domain" description="Histidine kinase" evidence="10">
    <location>
        <begin position="356"/>
        <end position="573"/>
    </location>
</feature>
<dbReference type="PANTHER" id="PTHR43047:SF72">
    <property type="entry name" value="OSMOSENSING HISTIDINE PROTEIN KINASE SLN1"/>
    <property type="match status" value="1"/>
</dbReference>
<feature type="domain" description="PAS" evidence="12">
    <location>
        <begin position="227"/>
        <end position="280"/>
    </location>
</feature>
<evidence type="ECO:0000256" key="4">
    <source>
        <dbReference type="ARBA" id="ARBA00022679"/>
    </source>
</evidence>
<dbReference type="InterPro" id="IPR007891">
    <property type="entry name" value="CHASE3"/>
</dbReference>
<feature type="transmembrane region" description="Helical" evidence="9">
    <location>
        <begin position="191"/>
        <end position="212"/>
    </location>
</feature>
<evidence type="ECO:0000259" key="12">
    <source>
        <dbReference type="PROSITE" id="PS50112"/>
    </source>
</evidence>
<dbReference type="Gene3D" id="1.10.287.130">
    <property type="match status" value="1"/>
</dbReference>
<dbReference type="InterPro" id="IPR011006">
    <property type="entry name" value="CheY-like_superfamily"/>
</dbReference>
<feature type="transmembrane region" description="Helical" evidence="9">
    <location>
        <begin position="15"/>
        <end position="36"/>
    </location>
</feature>
<keyword evidence="5" id="KW-0418">Kinase</keyword>
<dbReference type="InterPro" id="IPR000014">
    <property type="entry name" value="PAS"/>
</dbReference>
<reference evidence="13 14" key="1">
    <citation type="submission" date="2020-08" db="EMBL/GenBank/DDBJ databases">
        <title>Genomic Encyclopedia of Type Strains, Phase IV (KMG-IV): sequencing the most valuable type-strain genomes for metagenomic binning, comparative biology and taxonomic classification.</title>
        <authorList>
            <person name="Goeker M."/>
        </authorList>
    </citation>
    <scope>NUCLEOTIDE SEQUENCE [LARGE SCALE GENOMIC DNA]</scope>
    <source>
        <strain evidence="13 14">DSM 27568</strain>
    </source>
</reference>
<comment type="caution">
    <text evidence="13">The sequence shown here is derived from an EMBL/GenBank/DDBJ whole genome shotgun (WGS) entry which is preliminary data.</text>
</comment>
<keyword evidence="3 8" id="KW-0597">Phosphoprotein</keyword>
<dbReference type="InterPro" id="IPR003661">
    <property type="entry name" value="HisK_dim/P_dom"/>
</dbReference>
<organism evidence="13 14">
    <name type="scientific">Novosphingobium fluoreni</name>
    <dbReference type="NCBI Taxonomy" id="1391222"/>
    <lineage>
        <taxon>Bacteria</taxon>
        <taxon>Pseudomonadati</taxon>
        <taxon>Pseudomonadota</taxon>
        <taxon>Alphaproteobacteria</taxon>
        <taxon>Sphingomonadales</taxon>
        <taxon>Sphingomonadaceae</taxon>
        <taxon>Novosphingobium</taxon>
    </lineage>
</organism>
<dbReference type="InterPro" id="IPR035965">
    <property type="entry name" value="PAS-like_dom_sf"/>
</dbReference>
<evidence type="ECO:0000256" key="8">
    <source>
        <dbReference type="PROSITE-ProRule" id="PRU00169"/>
    </source>
</evidence>
<evidence type="ECO:0000313" key="13">
    <source>
        <dbReference type="EMBL" id="MBB3940076.1"/>
    </source>
</evidence>
<evidence type="ECO:0000256" key="7">
    <source>
        <dbReference type="ARBA" id="ARBA00023136"/>
    </source>
</evidence>
<dbReference type="CDD" id="cd00075">
    <property type="entry name" value="HATPase"/>
    <property type="match status" value="1"/>
</dbReference>
<dbReference type="InterPro" id="IPR001789">
    <property type="entry name" value="Sig_transdc_resp-reg_receiver"/>
</dbReference>
<dbReference type="GO" id="GO:0009927">
    <property type="term" value="F:histidine phosphotransfer kinase activity"/>
    <property type="evidence" value="ECO:0007669"/>
    <property type="project" value="TreeGrafter"/>
</dbReference>
<dbReference type="SUPFAM" id="SSF55874">
    <property type="entry name" value="ATPase domain of HSP90 chaperone/DNA topoisomerase II/histidine kinase"/>
    <property type="match status" value="1"/>
</dbReference>
<keyword evidence="7 9" id="KW-0472">Membrane</keyword>
<dbReference type="SMART" id="SM00387">
    <property type="entry name" value="HATPase_c"/>
    <property type="match status" value="1"/>
</dbReference>
<name>A0A7W6C5W0_9SPHN</name>
<dbReference type="GO" id="GO:0000155">
    <property type="term" value="F:phosphorelay sensor kinase activity"/>
    <property type="evidence" value="ECO:0007669"/>
    <property type="project" value="InterPro"/>
</dbReference>
<sequence>MSVAAGFRAPRPPSLARYLLLGLLIPVVLIALGRWLDGEYDRMRQTGSLVEQITVRRAHALDLLASLRKAETAQRGFIITRDAGFLKSYDPSRREIEQDLVALARSGAGRDGHLRLLDKLVMAKFSEMDEAMRRLRLQGQAAAIARVTDGEGQRLMDRIEAEMQAIIVADAARVARGTEAFWSRTERSRRVVWLLVTLIGGLSLAGTVAIWITRRERWRVMVAEADASARNQATLDSTSDAIVILNPSGTIESVNAAARRVLGYEPEELSRRDISVVLDIAEGDGCFHNRIGLSEGRLQTTLFLDRSARTKDGRMIPVDVALGLMEVPDGIHVVASIRDISHRREIERIKDDFIATVSHELRTPLTSVVGSLGLLRGGAAGELPQTANQLVDIAENNARRLIRLTNDILDLEKFGSGQLAIDLAPTDLVGILRQAALESEVPAHAKGIRLSLQIAQESCAILADRQRLLQVAANLLSNAVRHSPKGSTVTIGLTVETGVSTVRISDEGPGVPEAYRAHIFDRFVQAPADGQAGGTGLGLAIAREIVLRHGGAIWVEAAPGGGACFAFTLACHDDDATLSDATSQLVRGSPTPPLPLCEHSACPTILMIDDDEDLFKVVAASLAGEARVVRANGIASAQAVLEWEAPALVLLDIGLPDGAGTTLLPSLVGRDGQPVPTIIFSAQDSGVEISGPVKAVLVKSRSSLPMLRDCIREILSRGEPR</sequence>
<dbReference type="InterPro" id="IPR036097">
    <property type="entry name" value="HisK_dim/P_sf"/>
</dbReference>
<dbReference type="SMART" id="SM00448">
    <property type="entry name" value="REC"/>
    <property type="match status" value="1"/>
</dbReference>
<protein>
    <recommendedName>
        <fullName evidence="2">histidine kinase</fullName>
        <ecNumber evidence="2">2.7.13.3</ecNumber>
    </recommendedName>
</protein>
<dbReference type="SUPFAM" id="SSF52172">
    <property type="entry name" value="CheY-like"/>
    <property type="match status" value="1"/>
</dbReference>
<dbReference type="PROSITE" id="PS50112">
    <property type="entry name" value="PAS"/>
    <property type="match status" value="1"/>
</dbReference>
<comment type="catalytic activity">
    <reaction evidence="1">
        <text>ATP + protein L-histidine = ADP + protein N-phospho-L-histidine.</text>
        <dbReference type="EC" id="2.7.13.3"/>
    </reaction>
</comment>
<evidence type="ECO:0000259" key="11">
    <source>
        <dbReference type="PROSITE" id="PS50110"/>
    </source>
</evidence>
<gene>
    <name evidence="13" type="ORF">GGR39_001726</name>
</gene>
<dbReference type="Proteomes" id="UP000561459">
    <property type="component" value="Unassembled WGS sequence"/>
</dbReference>
<dbReference type="SMART" id="SM00091">
    <property type="entry name" value="PAS"/>
    <property type="match status" value="1"/>
</dbReference>
<dbReference type="CDD" id="cd00130">
    <property type="entry name" value="PAS"/>
    <property type="match status" value="1"/>
</dbReference>
<dbReference type="SUPFAM" id="SSF47384">
    <property type="entry name" value="Homodimeric domain of signal transducing histidine kinase"/>
    <property type="match status" value="1"/>
</dbReference>
<dbReference type="Pfam" id="PF00512">
    <property type="entry name" value="HisKA"/>
    <property type="match status" value="1"/>
</dbReference>
<evidence type="ECO:0000256" key="1">
    <source>
        <dbReference type="ARBA" id="ARBA00000085"/>
    </source>
</evidence>
<dbReference type="SUPFAM" id="SSF55785">
    <property type="entry name" value="PYP-like sensor domain (PAS domain)"/>
    <property type="match status" value="1"/>
</dbReference>
<dbReference type="Gene3D" id="3.30.565.10">
    <property type="entry name" value="Histidine kinase-like ATPase, C-terminal domain"/>
    <property type="match status" value="1"/>
</dbReference>
<dbReference type="PROSITE" id="PS50109">
    <property type="entry name" value="HIS_KIN"/>
    <property type="match status" value="1"/>
</dbReference>
<dbReference type="SMART" id="SM00388">
    <property type="entry name" value="HisKA"/>
    <property type="match status" value="1"/>
</dbReference>
<dbReference type="PANTHER" id="PTHR43047">
    <property type="entry name" value="TWO-COMPONENT HISTIDINE PROTEIN KINASE"/>
    <property type="match status" value="1"/>
</dbReference>
<dbReference type="FunFam" id="1.10.287.130:FF:000001">
    <property type="entry name" value="Two-component sensor histidine kinase"/>
    <property type="match status" value="1"/>
</dbReference>
<keyword evidence="9" id="KW-0812">Transmembrane</keyword>
<evidence type="ECO:0000313" key="14">
    <source>
        <dbReference type="Proteomes" id="UP000561459"/>
    </source>
</evidence>
<dbReference type="InterPro" id="IPR004358">
    <property type="entry name" value="Sig_transdc_His_kin-like_C"/>
</dbReference>
<dbReference type="CDD" id="cd00082">
    <property type="entry name" value="HisKA"/>
    <property type="match status" value="1"/>
</dbReference>
<dbReference type="Pfam" id="PF05227">
    <property type="entry name" value="CHASE3"/>
    <property type="match status" value="1"/>
</dbReference>
<dbReference type="InterPro" id="IPR003594">
    <property type="entry name" value="HATPase_dom"/>
</dbReference>
<feature type="modified residue" description="4-aspartylphosphate" evidence="8">
    <location>
        <position position="652"/>
    </location>
</feature>
<dbReference type="EMBL" id="JACIDY010000003">
    <property type="protein sequence ID" value="MBB3940076.1"/>
    <property type="molecule type" value="Genomic_DNA"/>
</dbReference>
<dbReference type="EC" id="2.7.13.3" evidence="2"/>
<dbReference type="Pfam" id="PF13426">
    <property type="entry name" value="PAS_9"/>
    <property type="match status" value="1"/>
</dbReference>
<evidence type="ECO:0000256" key="3">
    <source>
        <dbReference type="ARBA" id="ARBA00022553"/>
    </source>
</evidence>
<evidence type="ECO:0000256" key="9">
    <source>
        <dbReference type="SAM" id="Phobius"/>
    </source>
</evidence>
<dbReference type="NCBIfam" id="TIGR00229">
    <property type="entry name" value="sensory_box"/>
    <property type="match status" value="1"/>
</dbReference>
<proteinExistence type="predicted"/>
<dbReference type="CDD" id="cd19410">
    <property type="entry name" value="HK9-like_sensor"/>
    <property type="match status" value="1"/>
</dbReference>
<dbReference type="InterPro" id="IPR005467">
    <property type="entry name" value="His_kinase_dom"/>
</dbReference>